<dbReference type="InterPro" id="IPR036291">
    <property type="entry name" value="NAD(P)-bd_dom_sf"/>
</dbReference>
<dbReference type="InterPro" id="IPR001732">
    <property type="entry name" value="UDP-Glc/GDP-Man_DH_N"/>
</dbReference>
<gene>
    <name evidence="7" type="ORF">XAT740_LOCUS21314</name>
</gene>
<name>A0A814T6W3_ADIRI</name>
<dbReference type="GO" id="GO:0051287">
    <property type="term" value="F:NAD binding"/>
    <property type="evidence" value="ECO:0007669"/>
    <property type="project" value="InterPro"/>
</dbReference>
<dbReference type="InterPro" id="IPR036220">
    <property type="entry name" value="UDP-Glc/GDP-Man_DH_C_sf"/>
</dbReference>
<keyword evidence="8" id="KW-1185">Reference proteome</keyword>
<dbReference type="PIRSF" id="PIRSF500136">
    <property type="entry name" value="UDP_ManNAc_DH"/>
    <property type="match status" value="1"/>
</dbReference>
<proteinExistence type="inferred from homology"/>
<dbReference type="SUPFAM" id="SSF52413">
    <property type="entry name" value="UDP-glucose/GDP-mannose dehydrogenase C-terminal domain"/>
    <property type="match status" value="1"/>
</dbReference>
<comment type="function">
    <text evidence="5">Involved in the biosynthesis of glycosaminoglycans; hyaluronan, chondroitin sulfate, and heparan sulfate.</text>
</comment>
<accession>A0A814T6W3</accession>
<protein>
    <recommendedName>
        <fullName evidence="2">UDP-glucose 6-dehydrogenase</fullName>
    </recommendedName>
</protein>
<comment type="caution">
    <text evidence="7">The sequence shown here is derived from an EMBL/GenBank/DDBJ whole genome shotgun (WGS) entry which is preliminary data.</text>
</comment>
<evidence type="ECO:0000256" key="1">
    <source>
        <dbReference type="ARBA" id="ARBA00006601"/>
    </source>
</evidence>
<sequence>MKTIAVIGLGYVGLPLSIEFGKYRPTIGFDVNKDRINELKLGHDSTNEFSSENLKCVEFLQYSYSLDDLRSAQIFIVAVPTPVNAQSQPDLSNLLKSSEMIGKVLKQDDIVIYESTVYPGVTEDECVPILERISGLKYNENFFCGYSPERINPGDQNHQLSNVCKIISGSTPAISQEINELYQEIIPAGTYVAPSVRVAEAAKMLENVQRDVNIALMNEITRIFRLMNLDTHEVLKAARTKWNFIPYEPGLVGGHCIGIDSYYLIHKACQLNYYPEIVSSARRMNDSMGCFIVEQVIKLMIRKNIQINGAKILILGITFKENCHDIRNSKVIDIINKLIEFGCLVDVVDPWADSEKVYNEYKITLKSTNEFQMINKKIIIENYDTVIIAVAHQEFSLYDFSSMSTANKVLYDVKGILPKDIVDGRL</sequence>
<comment type="similarity">
    <text evidence="1 5">Belongs to the UDP-glucose/GDP-mannose dehydrogenase family.</text>
</comment>
<evidence type="ECO:0000313" key="8">
    <source>
        <dbReference type="Proteomes" id="UP000663828"/>
    </source>
</evidence>
<dbReference type="InterPro" id="IPR028359">
    <property type="entry name" value="UDP_ManNAc/GlcNAc_DH"/>
</dbReference>
<dbReference type="GO" id="GO:0016628">
    <property type="term" value="F:oxidoreductase activity, acting on the CH-CH group of donors, NAD or NADP as acceptor"/>
    <property type="evidence" value="ECO:0007669"/>
    <property type="project" value="InterPro"/>
</dbReference>
<dbReference type="InterPro" id="IPR014026">
    <property type="entry name" value="UDP-Glc/GDP-Man_DH_dimer"/>
</dbReference>
<evidence type="ECO:0000313" key="7">
    <source>
        <dbReference type="EMBL" id="CAF1157822.1"/>
    </source>
</evidence>
<dbReference type="InterPro" id="IPR008927">
    <property type="entry name" value="6-PGluconate_DH-like_C_sf"/>
</dbReference>
<dbReference type="GO" id="GO:0016616">
    <property type="term" value="F:oxidoreductase activity, acting on the CH-OH group of donors, NAD or NADP as acceptor"/>
    <property type="evidence" value="ECO:0007669"/>
    <property type="project" value="InterPro"/>
</dbReference>
<dbReference type="Proteomes" id="UP000663828">
    <property type="component" value="Unassembled WGS sequence"/>
</dbReference>
<dbReference type="GO" id="GO:0000271">
    <property type="term" value="P:polysaccharide biosynthetic process"/>
    <property type="evidence" value="ECO:0007669"/>
    <property type="project" value="InterPro"/>
</dbReference>
<dbReference type="Pfam" id="PF03720">
    <property type="entry name" value="UDPG_MGDP_dh_C"/>
    <property type="match status" value="1"/>
</dbReference>
<dbReference type="SMART" id="SM00984">
    <property type="entry name" value="UDPG_MGDP_dh_C"/>
    <property type="match status" value="1"/>
</dbReference>
<reference evidence="7" key="1">
    <citation type="submission" date="2021-02" db="EMBL/GenBank/DDBJ databases">
        <authorList>
            <person name="Nowell W R."/>
        </authorList>
    </citation>
    <scope>NUCLEOTIDE SEQUENCE</scope>
</reference>
<dbReference type="EMBL" id="CAJNOR010001525">
    <property type="protein sequence ID" value="CAF1157822.1"/>
    <property type="molecule type" value="Genomic_DNA"/>
</dbReference>
<dbReference type="PANTHER" id="PTHR43491:SF2">
    <property type="entry name" value="UDP-N-ACETYL-D-MANNOSAMINE DEHYDROGENASE"/>
    <property type="match status" value="1"/>
</dbReference>
<keyword evidence="4" id="KW-0520">NAD</keyword>
<dbReference type="InterPro" id="IPR014027">
    <property type="entry name" value="UDP-Glc/GDP-Man_DH_C"/>
</dbReference>
<evidence type="ECO:0000256" key="2">
    <source>
        <dbReference type="ARBA" id="ARBA00015132"/>
    </source>
</evidence>
<dbReference type="NCBIfam" id="TIGR03026">
    <property type="entry name" value="NDP-sugDHase"/>
    <property type="match status" value="1"/>
</dbReference>
<evidence type="ECO:0000256" key="4">
    <source>
        <dbReference type="ARBA" id="ARBA00023027"/>
    </source>
</evidence>
<dbReference type="Pfam" id="PF00984">
    <property type="entry name" value="UDPG_MGDP_dh"/>
    <property type="match status" value="1"/>
</dbReference>
<evidence type="ECO:0000259" key="6">
    <source>
        <dbReference type="SMART" id="SM00984"/>
    </source>
</evidence>
<dbReference type="PANTHER" id="PTHR43491">
    <property type="entry name" value="UDP-N-ACETYL-D-MANNOSAMINE DEHYDROGENASE"/>
    <property type="match status" value="1"/>
</dbReference>
<evidence type="ECO:0000256" key="3">
    <source>
        <dbReference type="ARBA" id="ARBA00023002"/>
    </source>
</evidence>
<dbReference type="SUPFAM" id="SSF51735">
    <property type="entry name" value="NAD(P)-binding Rossmann-fold domains"/>
    <property type="match status" value="1"/>
</dbReference>
<dbReference type="Pfam" id="PF03721">
    <property type="entry name" value="UDPG_MGDP_dh_N"/>
    <property type="match status" value="1"/>
</dbReference>
<dbReference type="InterPro" id="IPR017476">
    <property type="entry name" value="UDP-Glc/GDP-Man"/>
</dbReference>
<dbReference type="AlphaFoldDB" id="A0A814T6W3"/>
<feature type="domain" description="UDP-glucose/GDP-mannose dehydrogenase C-terminal" evidence="6">
    <location>
        <begin position="313"/>
        <end position="419"/>
    </location>
</feature>
<organism evidence="7 8">
    <name type="scientific">Adineta ricciae</name>
    <name type="common">Rotifer</name>
    <dbReference type="NCBI Taxonomy" id="249248"/>
    <lineage>
        <taxon>Eukaryota</taxon>
        <taxon>Metazoa</taxon>
        <taxon>Spiralia</taxon>
        <taxon>Gnathifera</taxon>
        <taxon>Rotifera</taxon>
        <taxon>Eurotatoria</taxon>
        <taxon>Bdelloidea</taxon>
        <taxon>Adinetida</taxon>
        <taxon>Adinetidae</taxon>
        <taxon>Adineta</taxon>
    </lineage>
</organism>
<dbReference type="SUPFAM" id="SSF48179">
    <property type="entry name" value="6-phosphogluconate dehydrogenase C-terminal domain-like"/>
    <property type="match status" value="1"/>
</dbReference>
<keyword evidence="3" id="KW-0560">Oxidoreductase</keyword>
<evidence type="ECO:0000256" key="5">
    <source>
        <dbReference type="PIRNR" id="PIRNR000124"/>
    </source>
</evidence>
<dbReference type="PIRSF" id="PIRSF000124">
    <property type="entry name" value="UDPglc_GDPman_dh"/>
    <property type="match status" value="1"/>
</dbReference>
<dbReference type="Gene3D" id="3.40.50.720">
    <property type="entry name" value="NAD(P)-binding Rossmann-like Domain"/>
    <property type="match status" value="2"/>
</dbReference>